<feature type="region of interest" description="Disordered" evidence="1">
    <location>
        <begin position="60"/>
        <end position="97"/>
    </location>
</feature>
<reference evidence="2" key="1">
    <citation type="submission" date="2021-01" db="EMBL/GenBank/DDBJ databases">
        <title>Whole genome shotgun sequence of Cellulomonas chitinilytica NBRC 110799.</title>
        <authorList>
            <person name="Komaki H."/>
            <person name="Tamura T."/>
        </authorList>
    </citation>
    <scope>NUCLEOTIDE SEQUENCE</scope>
    <source>
        <strain evidence="2">NBRC 110799</strain>
    </source>
</reference>
<dbReference type="Proteomes" id="UP000632740">
    <property type="component" value="Unassembled WGS sequence"/>
</dbReference>
<evidence type="ECO:0000256" key="1">
    <source>
        <dbReference type="SAM" id="MobiDB-lite"/>
    </source>
</evidence>
<evidence type="ECO:0000313" key="2">
    <source>
        <dbReference type="EMBL" id="GIG23019.1"/>
    </source>
</evidence>
<dbReference type="EMBL" id="BONK01000015">
    <property type="protein sequence ID" value="GIG23019.1"/>
    <property type="molecule type" value="Genomic_DNA"/>
</dbReference>
<keyword evidence="3" id="KW-1185">Reference proteome</keyword>
<feature type="compositionally biased region" description="Polar residues" evidence="1">
    <location>
        <begin position="78"/>
        <end position="90"/>
    </location>
</feature>
<sequence>MLGVVRSGRTEGQPVLVQSVLDRDLRARETQVDREHPVAVEVEQDGRVREPGVVLDIPEQPRAGEAASDERCEAPGMSSWTRASPRSQVGTYPVMPR</sequence>
<proteinExistence type="predicted"/>
<evidence type="ECO:0000313" key="3">
    <source>
        <dbReference type="Proteomes" id="UP000632740"/>
    </source>
</evidence>
<gene>
    <name evidence="2" type="ORF">Cch01nite_37430</name>
</gene>
<name>A0A919U4D0_9CELL</name>
<organism evidence="2 3">
    <name type="scientific">Cellulomonas chitinilytica</name>
    <dbReference type="NCBI Taxonomy" id="398759"/>
    <lineage>
        <taxon>Bacteria</taxon>
        <taxon>Bacillati</taxon>
        <taxon>Actinomycetota</taxon>
        <taxon>Actinomycetes</taxon>
        <taxon>Micrococcales</taxon>
        <taxon>Cellulomonadaceae</taxon>
        <taxon>Cellulomonas</taxon>
    </lineage>
</organism>
<protein>
    <submittedName>
        <fullName evidence="2">Uncharacterized protein</fullName>
    </submittedName>
</protein>
<dbReference type="AlphaFoldDB" id="A0A919U4D0"/>
<comment type="caution">
    <text evidence="2">The sequence shown here is derived from an EMBL/GenBank/DDBJ whole genome shotgun (WGS) entry which is preliminary data.</text>
</comment>
<accession>A0A919U4D0</accession>